<dbReference type="PATRIC" id="fig|69279.3.peg.2509"/>
<dbReference type="Proteomes" id="UP000019849">
    <property type="component" value="Unassembled WGS sequence"/>
</dbReference>
<evidence type="ECO:0000313" key="4">
    <source>
        <dbReference type="Proteomes" id="UP000019849"/>
    </source>
</evidence>
<keyword evidence="2" id="KW-0489">Methyltransferase</keyword>
<dbReference type="OrthoDB" id="5298787at2"/>
<dbReference type="PANTHER" id="PTHR43591">
    <property type="entry name" value="METHYLTRANSFERASE"/>
    <property type="match status" value="1"/>
</dbReference>
<dbReference type="RefSeq" id="WP_035027022.1">
    <property type="nucleotide sequence ID" value="NZ_KK073888.1"/>
</dbReference>
<dbReference type="HOGENOM" id="CLU_086922_0_0_5"/>
<feature type="domain" description="Methyltransferase" evidence="1">
    <location>
        <begin position="50"/>
        <end position="153"/>
    </location>
</feature>
<dbReference type="AlphaFoldDB" id="A0A011TRS9"/>
<evidence type="ECO:0000313" key="3">
    <source>
        <dbReference type="EMBL" id="TDR35869.1"/>
    </source>
</evidence>
<accession>A0A011TRS9</accession>
<dbReference type="SUPFAM" id="SSF53335">
    <property type="entry name" value="S-adenosyl-L-methionine-dependent methyltransferases"/>
    <property type="match status" value="1"/>
</dbReference>
<dbReference type="Gene3D" id="3.40.50.150">
    <property type="entry name" value="Vaccinia Virus protein VP39"/>
    <property type="match status" value="1"/>
</dbReference>
<evidence type="ECO:0000313" key="2">
    <source>
        <dbReference type="EMBL" id="EXL06817.1"/>
    </source>
</evidence>
<proteinExistence type="predicted"/>
<dbReference type="GO" id="GO:0032259">
    <property type="term" value="P:methylation"/>
    <property type="evidence" value="ECO:0007669"/>
    <property type="project" value="UniProtKB-KW"/>
</dbReference>
<organism evidence="2 4">
    <name type="scientific">Aquamicrobium defluvii</name>
    <dbReference type="NCBI Taxonomy" id="69279"/>
    <lineage>
        <taxon>Bacteria</taxon>
        <taxon>Pseudomonadati</taxon>
        <taxon>Pseudomonadota</taxon>
        <taxon>Alphaproteobacteria</taxon>
        <taxon>Hyphomicrobiales</taxon>
        <taxon>Phyllobacteriaceae</taxon>
        <taxon>Aquamicrobium</taxon>
    </lineage>
</organism>
<dbReference type="eggNOG" id="COG2226">
    <property type="taxonomic scope" value="Bacteria"/>
</dbReference>
<reference evidence="3 5" key="2">
    <citation type="submission" date="2019-03" db="EMBL/GenBank/DDBJ databases">
        <title>Genomic Encyclopedia of Type Strains, Phase IV (KMG-IV): sequencing the most valuable type-strain genomes for metagenomic binning, comparative biology and taxonomic classification.</title>
        <authorList>
            <person name="Goeker M."/>
        </authorList>
    </citation>
    <scope>NUCLEOTIDE SEQUENCE [LARGE SCALE GENOMIC DNA]</scope>
    <source>
        <strain evidence="3 5">DSM 11603</strain>
    </source>
</reference>
<evidence type="ECO:0000313" key="5">
    <source>
        <dbReference type="Proteomes" id="UP000294958"/>
    </source>
</evidence>
<gene>
    <name evidence="2" type="ORF">BG36_05615</name>
    <name evidence="3" type="ORF">DES43_10737</name>
</gene>
<name>A0A011TRS9_9HYPH</name>
<sequence>MTATLEHGALMDRIYRLQRRFGFYDATRKYYLLGRDQMLQGLRPPTGGTVLEIGCGTGRNLVKAARTYPEAQFHGIDISGEMLAAAGSVVARAELAGRVRLARADAVTFDPQASFGVPAGSGYDRIFISYAVSMIPQWQAAMANAARLLAPGGELHVVDFGDMAALPSWTKRALHTWLRWYHVSARPDLFDVAAGIAAPLGASSEAKRLHRGFSWIAIVRRP</sequence>
<comment type="caution">
    <text evidence="2">The sequence shown here is derived from an EMBL/GenBank/DDBJ whole genome shotgun (WGS) entry which is preliminary data.</text>
</comment>
<reference evidence="2 4" key="1">
    <citation type="submission" date="2014-02" db="EMBL/GenBank/DDBJ databases">
        <title>Aquamicrobium defluvii Genome sequencing.</title>
        <authorList>
            <person name="Wang X."/>
        </authorList>
    </citation>
    <scope>NUCLEOTIDE SEQUENCE [LARGE SCALE GENOMIC DNA]</scope>
    <source>
        <strain evidence="2 4">W13Z1</strain>
    </source>
</reference>
<evidence type="ECO:0000259" key="1">
    <source>
        <dbReference type="Pfam" id="PF13649"/>
    </source>
</evidence>
<dbReference type="GO" id="GO:0008168">
    <property type="term" value="F:methyltransferase activity"/>
    <property type="evidence" value="ECO:0007669"/>
    <property type="project" value="UniProtKB-KW"/>
</dbReference>
<dbReference type="InterPro" id="IPR041698">
    <property type="entry name" value="Methyltransf_25"/>
</dbReference>
<keyword evidence="5" id="KW-1185">Reference proteome</keyword>
<dbReference type="Proteomes" id="UP000294958">
    <property type="component" value="Unassembled WGS sequence"/>
</dbReference>
<dbReference type="EMBL" id="SNZF01000007">
    <property type="protein sequence ID" value="TDR35869.1"/>
    <property type="molecule type" value="Genomic_DNA"/>
</dbReference>
<dbReference type="EMBL" id="JENY01000015">
    <property type="protein sequence ID" value="EXL06817.1"/>
    <property type="molecule type" value="Genomic_DNA"/>
</dbReference>
<protein>
    <submittedName>
        <fullName evidence="2 3">Methyltransferase</fullName>
    </submittedName>
</protein>
<dbReference type="CDD" id="cd02440">
    <property type="entry name" value="AdoMet_MTases"/>
    <property type="match status" value="1"/>
</dbReference>
<keyword evidence="2" id="KW-0808">Transferase</keyword>
<dbReference type="Pfam" id="PF13649">
    <property type="entry name" value="Methyltransf_25"/>
    <property type="match status" value="1"/>
</dbReference>
<dbReference type="InterPro" id="IPR029063">
    <property type="entry name" value="SAM-dependent_MTases_sf"/>
</dbReference>
<dbReference type="STRING" id="69279.BG36_05615"/>